<feature type="compositionally biased region" description="Basic and acidic residues" evidence="3">
    <location>
        <begin position="2106"/>
        <end position="2117"/>
    </location>
</feature>
<gene>
    <name evidence="6" type="ORF">CEUTPL_LOCUS12275</name>
</gene>
<feature type="region of interest" description="Disordered" evidence="3">
    <location>
        <begin position="1515"/>
        <end position="1553"/>
    </location>
</feature>
<feature type="compositionally biased region" description="Low complexity" evidence="3">
    <location>
        <begin position="2393"/>
        <end position="2418"/>
    </location>
</feature>
<dbReference type="OrthoDB" id="6513151at2759"/>
<feature type="region of interest" description="Disordered" evidence="3">
    <location>
        <begin position="2220"/>
        <end position="2263"/>
    </location>
</feature>
<dbReference type="EMBL" id="OU892283">
    <property type="protein sequence ID" value="CAG9771850.1"/>
    <property type="molecule type" value="Genomic_DNA"/>
</dbReference>
<reference evidence="6" key="1">
    <citation type="submission" date="2022-01" db="EMBL/GenBank/DDBJ databases">
        <authorList>
            <person name="King R."/>
        </authorList>
    </citation>
    <scope>NUCLEOTIDE SEQUENCE</scope>
</reference>
<dbReference type="InterPro" id="IPR032040">
    <property type="entry name" value="ELYS-bb"/>
</dbReference>
<keyword evidence="2" id="KW-0539">Nucleus</keyword>
<feature type="domain" description="ELYS-like" evidence="4">
    <location>
        <begin position="738"/>
        <end position="962"/>
    </location>
</feature>
<evidence type="ECO:0008006" key="8">
    <source>
        <dbReference type="Google" id="ProtNLM"/>
    </source>
</evidence>
<keyword evidence="7" id="KW-1185">Reference proteome</keyword>
<feature type="compositionally biased region" description="Polar residues" evidence="3">
    <location>
        <begin position="1218"/>
        <end position="1233"/>
    </location>
</feature>
<dbReference type="PANTHER" id="PTHR21583">
    <property type="entry name" value="ELYS PROTEIN"/>
    <property type="match status" value="1"/>
</dbReference>
<evidence type="ECO:0000256" key="3">
    <source>
        <dbReference type="SAM" id="MobiDB-lite"/>
    </source>
</evidence>
<feature type="domain" description="ELYS beta-propeller" evidence="5">
    <location>
        <begin position="48"/>
        <end position="470"/>
    </location>
</feature>
<dbReference type="Proteomes" id="UP001152799">
    <property type="component" value="Chromosome 7"/>
</dbReference>
<dbReference type="PANTHER" id="PTHR21583:SF8">
    <property type="entry name" value="PROTEIN ELYS"/>
    <property type="match status" value="1"/>
</dbReference>
<evidence type="ECO:0000259" key="5">
    <source>
        <dbReference type="Pfam" id="PF16687"/>
    </source>
</evidence>
<feature type="compositionally biased region" description="Basic and acidic residues" evidence="3">
    <location>
        <begin position="2434"/>
        <end position="2449"/>
    </location>
</feature>
<feature type="region of interest" description="Disordered" evidence="3">
    <location>
        <begin position="2083"/>
        <end position="2135"/>
    </location>
</feature>
<feature type="compositionally biased region" description="Low complexity" evidence="3">
    <location>
        <begin position="1721"/>
        <end position="1734"/>
    </location>
</feature>
<feature type="region of interest" description="Disordered" evidence="3">
    <location>
        <begin position="2331"/>
        <end position="2458"/>
    </location>
</feature>
<feature type="compositionally biased region" description="Basic and acidic residues" evidence="3">
    <location>
        <begin position="1522"/>
        <end position="1537"/>
    </location>
</feature>
<organism evidence="6 7">
    <name type="scientific">Ceutorhynchus assimilis</name>
    <name type="common">cabbage seed weevil</name>
    <dbReference type="NCBI Taxonomy" id="467358"/>
    <lineage>
        <taxon>Eukaryota</taxon>
        <taxon>Metazoa</taxon>
        <taxon>Ecdysozoa</taxon>
        <taxon>Arthropoda</taxon>
        <taxon>Hexapoda</taxon>
        <taxon>Insecta</taxon>
        <taxon>Pterygota</taxon>
        <taxon>Neoptera</taxon>
        <taxon>Endopterygota</taxon>
        <taxon>Coleoptera</taxon>
        <taxon>Polyphaga</taxon>
        <taxon>Cucujiformia</taxon>
        <taxon>Curculionidae</taxon>
        <taxon>Ceutorhynchinae</taxon>
        <taxon>Ceutorhynchus</taxon>
    </lineage>
</organism>
<feature type="region of interest" description="Disordered" evidence="3">
    <location>
        <begin position="1121"/>
        <end position="1144"/>
    </location>
</feature>
<evidence type="ECO:0000256" key="2">
    <source>
        <dbReference type="ARBA" id="ARBA00023242"/>
    </source>
</evidence>
<feature type="compositionally biased region" description="Low complexity" evidence="3">
    <location>
        <begin position="1344"/>
        <end position="1357"/>
    </location>
</feature>
<feature type="region of interest" description="Disordered" evidence="3">
    <location>
        <begin position="1603"/>
        <end position="1864"/>
    </location>
</feature>
<protein>
    <recommendedName>
        <fullName evidence="8">Protein ELYS</fullName>
    </recommendedName>
</protein>
<dbReference type="InterPro" id="IPR052620">
    <property type="entry name" value="ELYS/MEL-28_NucAsmblyFactor"/>
</dbReference>
<evidence type="ECO:0000256" key="1">
    <source>
        <dbReference type="ARBA" id="ARBA00004123"/>
    </source>
</evidence>
<dbReference type="GO" id="GO:0005634">
    <property type="term" value="C:nucleus"/>
    <property type="evidence" value="ECO:0007669"/>
    <property type="project" value="UniProtKB-SubCell"/>
</dbReference>
<feature type="compositionally biased region" description="Low complexity" evidence="3">
    <location>
        <begin position="2118"/>
        <end position="2130"/>
    </location>
</feature>
<feature type="compositionally biased region" description="Polar residues" evidence="3">
    <location>
        <begin position="2342"/>
        <end position="2359"/>
    </location>
</feature>
<evidence type="ECO:0000313" key="7">
    <source>
        <dbReference type="Proteomes" id="UP001152799"/>
    </source>
</evidence>
<feature type="region of interest" description="Disordered" evidence="3">
    <location>
        <begin position="2165"/>
        <end position="2184"/>
    </location>
</feature>
<feature type="compositionally biased region" description="Polar residues" evidence="3">
    <location>
        <begin position="1603"/>
        <end position="1625"/>
    </location>
</feature>
<dbReference type="Pfam" id="PF16687">
    <property type="entry name" value="ELYS-bb"/>
    <property type="match status" value="1"/>
</dbReference>
<accession>A0A9N9QRH9</accession>
<proteinExistence type="predicted"/>
<evidence type="ECO:0000313" key="6">
    <source>
        <dbReference type="EMBL" id="CAG9771850.1"/>
    </source>
</evidence>
<dbReference type="InterPro" id="IPR025151">
    <property type="entry name" value="ELYS_dom"/>
</dbReference>
<feature type="compositionally biased region" description="Basic and acidic residues" evidence="3">
    <location>
        <begin position="1701"/>
        <end position="1711"/>
    </location>
</feature>
<comment type="subcellular location">
    <subcellularLocation>
        <location evidence="1">Nucleus</location>
    </subcellularLocation>
</comment>
<feature type="compositionally biased region" description="Polar residues" evidence="3">
    <location>
        <begin position="1650"/>
        <end position="1662"/>
    </location>
</feature>
<evidence type="ECO:0000259" key="4">
    <source>
        <dbReference type="Pfam" id="PF13934"/>
    </source>
</evidence>
<name>A0A9N9QRH9_9CUCU</name>
<dbReference type="Pfam" id="PF13934">
    <property type="entry name" value="ELYS"/>
    <property type="match status" value="1"/>
</dbReference>
<feature type="region of interest" description="Disordered" evidence="3">
    <location>
        <begin position="1218"/>
        <end position="1262"/>
    </location>
</feature>
<feature type="region of interest" description="Disordered" evidence="3">
    <location>
        <begin position="1315"/>
        <end position="1364"/>
    </location>
</feature>
<sequence length="2458" mass="278404">MSFQLLTAVEKFQQKPFQFKPYLSEEDAEAFEDFPVLGNILSDLKYFWQAKGPCLEVRLTTTGCIVGSYTFGSVLKDTNTKIVAVEELKRRDDPLLVVALDCALTGGVICVFDIFGRGVLRAVRIGEKISNIHVIAHGCETVFPESSPLQYFDGLLAVGTVGGSVFLLDLCKQICENVLNNNYGRLVVRGELNNCQMNVLNKQNIHNIKKCIEISVEREEHLAIHLNAVLNFSSRHFTLKGEEGDDRVHVNKEEAEVSAFFYAKQIASLFIGYNFGSFQMWDLCSLDLLYTSPLCEPIIPITNFTIQEPADDPKSVCYIWVSFSHNLLYGSELPYAVMYAFYFKSKTCVDKYGSLYEDFQHCSIRFQLALGDTRSASVRSSVKGGICLGLQSINENVPSKDQSSLELCLISWLFWDKDKIANTAVLIFDLNQWYKAQMPATPNWLHCSNYIIKNSMDKKMISIKMNRESLRQFMGIQRPEEHFCPTSLSFNLCAISEHSVFKIENECHQKLFLSKVLNDQHLALVNPVNFAEEIINLGLTPLFYDIHNSQNGDYQRELLLNVMLEQDQLDWLFEVASELANNAFSSAGLTLYNMIRWAFQRAVKMKISCDKYCQPLFDYSGIKLDKNILHLISCGKYQISNLCNFYKYISSELWEFVADKDGFLEEQRSLDNVVQYFEVLLWMVGAGLLPEFQAKSGTRSLSGVPYLVQDLTDLYDQKRAQLRLGNKYTFVGNDCLIFIDNMINSSANVDVLRQIWQNDGGSGLYPPPSLQSLLRTYLLDGPDLVFKHFLVTYTLLDIAMTLDKDNKVIELLIKFPENFDLSKSNIKIIQGFWNLDHGNYETALDCLLDESIRPGDLEPWHHSVMIKTLLMQNKSSLAVRYLQDRNPAIHEEKDLLTVISILVSKNLLDDAFEFRLRHRDKDDCVLLNHIFNECNRNDTLEPLLCRSFTPHEEQAFLKYLQNTRDPKCEELRIFYYLLRSRFLDAFDAYDLDKRHKPDTQGLVGQKEASAADNLVQMYKSLMPDVYSQLIELVRKERTNLWIDVPNPQPMSVFVHNARENVKYKSSYLFAALAKAKQSFENKTNEIVTEEIPFLRTLVVPRNKTNESIPVIKFKPVGDYSRKRKLSPQASKSSPKKPRNMSLSIIQSQLESPIVGRDKRRTLDNNDTAFLPQSILKSSTILENSFFNENLSPRRSALGLSPRSSVKSITKSHVQFSDVDNSGVESGTKSSVETSGDDVFYSPEHSFDERNQDDVEAASKTSIHQSKEKLNFDDSLAVVEQASSQTISEVVMSDTNPIAPVEENIAITRRFESPKCRRSLRSNTSSPIRSSPRLAKKSSEEKSSPSKSISNENKPSPSVQKLRGRHSLSRAVLENNLLKSQNLLLEETYNDSKKLQLSCSSISDMSFNDSSLLAFLEEDQSAQDSDTSFETENVEIVSKVTEISRTEIHRENLRLGETGNIVTTKETKEEFHLRTVEEFKDEDDLQEKIVKETVDKQEEKIVEEIVDKQEEKIVEETVDEQEEKSLEEPSKSEDKDEALNIYDDLSSASEDGKEALENVIKEKLMTEEEVSQMLENPANENDIEMIIVPEAHLVVDELIDIYSSSDEGPTDNWSSDNESLNVSAKQNLEDESSNQSSESEQKSEVCDEEISQQNSPEQEYISDNSEDFNETEKSSTDNSYDSNAPIVKHVVGDDDDDSNSQHIEKEVLEQARSETPVEDEQQNNVEENPNNSSDSMDSDSSEKDENSDVDESSFDERVVTPTRGVSQAETDSSNDSQMSEKSLETPTSPQDVASSPESSEASEKQSRGIQCTLAMNAFEKPIGDESDVEEQNSVKESTSGRASTDEDVVASENEEPKSIGLQCSFGTPNVKEECVEPTTIKVKTVKRTYKGRKGSMDVDATPKLAVSLPIRTYSKKLNVRLFEKNVEDNVTVEENVAHDTDKDVEENNENVEEIVHIDEDIGENVVVVQEDIIDTDINKEVVVHEEIVNMEDQEVEKPTDKDVEEINKDVVVQEEIVNIEDQELEKHTDKNVEEINKDVVVQEEIVNIEDQEIEKDDVKLDSAKEIIDTDKQDNISPSLEVIKQTDATPIRMTRRRSMLMSQESSEFSEKTNEKDDLSTSKPHSTTSSQSSDCRRSQRFMKFAQEKPDNRDNSPLRESLVEKKVEILKTKEGTPKQKTTNKRASKKILSDIDAHVSIDSDLEAKPQSTDLAKSTNVYAKRTTKTSKTRATSVASVEPTKKPGTKRTRSLSTDQPATRKRNTRTKSVDLQNLNTDSHYLKIVLTPFDIKASTSRKKSSDMQKLPPVEEIDPLTLLNKAEFCGPKDPEEAKVYQEDVSLPPSPVSLRQTRSTSVLSNASSIKSRLRRASADTVSESSDPPSPPKRHKKKEVEESSAKSVPYTRSRSNSVSSLRSDTTSTRNTRARSRLPSVLEDIQEEKKSDEEKEGAEKSNVRKRGRKRK</sequence>
<feature type="compositionally biased region" description="Polar residues" evidence="3">
    <location>
        <begin position="1762"/>
        <end position="1791"/>
    </location>
</feature>